<evidence type="ECO:0000313" key="2">
    <source>
        <dbReference type="EMBL" id="KMR35404.1"/>
    </source>
</evidence>
<dbReference type="Proteomes" id="UP000217245">
    <property type="component" value="Chromosome"/>
</dbReference>
<gene>
    <name evidence="4" type="ORF">ACR79_10970</name>
    <name evidence="1" type="ORF">CNH36_12060</name>
    <name evidence="10" type="ORF">EIH03_01640</name>
    <name evidence="3" type="ORF">EP54_06915</name>
    <name evidence="2" type="ORF">EQ90_13035</name>
    <name evidence="6" type="ORF">GO814_05565</name>
    <name evidence="7" type="ORF">GO942_06115</name>
    <name evidence="9" type="ORF">GQX37_08760</name>
    <name evidence="8" type="ORF">GZ130_04190</name>
    <name evidence="5" type="ORF">LB359_01075</name>
</gene>
<organism evidence="3">
    <name type="scientific">Staphylococcus aureus</name>
    <dbReference type="NCBI Taxonomy" id="1280"/>
    <lineage>
        <taxon>Bacteria</taxon>
        <taxon>Bacillati</taxon>
        <taxon>Bacillota</taxon>
        <taxon>Bacilli</taxon>
        <taxon>Bacillales</taxon>
        <taxon>Staphylococcaceae</taxon>
        <taxon>Staphylococcus</taxon>
    </lineage>
</organism>
<evidence type="ECO:0000313" key="16">
    <source>
        <dbReference type="Proteomes" id="UP000547874"/>
    </source>
</evidence>
<sequence length="30" mass="3576">MFIFKTTSKSHFHNNVKSLECIKIPINKNR</sequence>
<dbReference type="Proteomes" id="UP000466646">
    <property type="component" value="Unassembled WGS sequence"/>
</dbReference>
<evidence type="ECO:0000313" key="13">
    <source>
        <dbReference type="Proteomes" id="UP000466646"/>
    </source>
</evidence>
<dbReference type="EMBL" id="LALQ01000024">
    <property type="protein sequence ID" value="KMR57271.1"/>
    <property type="molecule type" value="Genomic_DNA"/>
</dbReference>
<reference evidence="4" key="3">
    <citation type="journal article" date="2016" name="J. Infect. Dis.">
        <title>Comparative Genomics of Community-Associated Methicillin-Resistant Staphylococcus aureus Shows the Emergence of Clone ST8-USA300 in Geneva, Switzerland.</title>
        <authorList>
            <person name="Von Dach E."/>
            <person name="Diene S.M."/>
            <person name="Fankhauser C."/>
            <person name="Schrenzel J."/>
            <person name="Harbarth S."/>
            <person name="Francois P."/>
        </authorList>
    </citation>
    <scope>NUCLEOTIDE SEQUENCE</scope>
    <source>
        <strain evidence="4">MRSA_S26</strain>
    </source>
</reference>
<dbReference type="EMBL" id="WPTS01000023">
    <property type="protein sequence ID" value="MVK34603.1"/>
    <property type="molecule type" value="Genomic_DNA"/>
</dbReference>
<proteinExistence type="predicted"/>
<reference evidence="1 11" key="4">
    <citation type="submission" date="2017-09" db="EMBL/GenBank/DDBJ databases">
        <title>A single nucleotide polymorphism in the Staphylococcus aureus virulence regulator SaeR abolishes pathogenesis.</title>
        <authorList>
            <person name="Copin R.J."/>
            <person name="Sause W."/>
            <person name="Shopsin B."/>
            <person name="Torres V.J."/>
        </authorList>
    </citation>
    <scope>NUCLEOTIDE SEQUENCE [LARGE SCALE GENOMIC DNA]</scope>
    <source>
        <strain evidence="11">Newman</strain>
        <strain evidence="1">Newman_D2C</strain>
    </source>
</reference>
<dbReference type="Proteomes" id="UP000052129">
    <property type="component" value="Unassembled WGS sequence"/>
</dbReference>
<reference evidence="14 15" key="6">
    <citation type="submission" date="2019-11" db="EMBL/GenBank/DDBJ databases">
        <title>Implementation of targeted gown and glove precautions to prevent Staphylococcus aureus acquisition in community-based nursing homes.</title>
        <authorList>
            <person name="Stine O.C."/>
        </authorList>
    </citation>
    <scope>NUCLEOTIDE SEQUENCE [LARGE SCALE GENOMIC DNA]</scope>
    <source>
        <strain evidence="7 15">S_1081.LBCF.DN</strain>
        <strain evidence="6 14">S_2062.LAUP.DI</strain>
    </source>
</reference>
<reference evidence="10 12" key="5">
    <citation type="submission" date="2018-11" db="EMBL/GenBank/DDBJ databases">
        <title>Genomic profiling of Staphylococcus species from a Poultry farm system in KwaZulu-Natal, South Africa.</title>
        <authorList>
            <person name="Amoako D.G."/>
            <person name="Somboro A.M."/>
            <person name="Abia A.L.K."/>
            <person name="Bester L.A."/>
            <person name="Essack S.Y."/>
        </authorList>
    </citation>
    <scope>NUCLEOTIDE SEQUENCE [LARGE SCALE GENOMIC DNA]</scope>
    <source>
        <strain evidence="10 12">SA12</strain>
    </source>
</reference>
<evidence type="ECO:0000313" key="11">
    <source>
        <dbReference type="Proteomes" id="UP000217245"/>
    </source>
</evidence>
<reference evidence="3" key="1">
    <citation type="journal article" date="2015" name="J. Infect. Dis.">
        <title>Parallel Epidemics of Community-Associated Methicillin-Resistant Staphylococcus aureus USA300 Infection in North and South America.</title>
        <authorList>
            <person name="Planet P.J."/>
            <person name="Diaz L."/>
            <person name="Kolokotronis S.O."/>
            <person name="Narechania A."/>
            <person name="Reyes J."/>
            <person name="Xing G."/>
            <person name="Rincon S."/>
            <person name="Smith H."/>
            <person name="Panesso D."/>
            <person name="Ryan C."/>
            <person name="Smith D.P."/>
            <person name="Guzman M."/>
            <person name="Zurita J."/>
            <person name="Sebra R."/>
            <person name="Deikus G."/>
            <person name="Nolan R.L."/>
            <person name="Tenover F.C."/>
            <person name="Weinstock G.M."/>
            <person name="Robinson D.A."/>
            <person name="Arias C.A."/>
        </authorList>
    </citation>
    <scope>NUCLEOTIDE SEQUENCE</scope>
    <source>
        <strain evidence="2">CA15</strain>
        <strain evidence="3">M121</strain>
    </source>
</reference>
<dbReference type="EMBL" id="CP023391">
    <property type="protein sequence ID" value="ATC72327.1"/>
    <property type="molecule type" value="Genomic_DNA"/>
</dbReference>
<evidence type="ECO:0000313" key="6">
    <source>
        <dbReference type="EMBL" id="MVK34603.1"/>
    </source>
</evidence>
<evidence type="ECO:0000313" key="5">
    <source>
        <dbReference type="EMBL" id="MCE3360958.1"/>
    </source>
</evidence>
<protein>
    <submittedName>
        <fullName evidence="3">Uncharacterized protein</fullName>
    </submittedName>
</protein>
<evidence type="ECO:0000313" key="10">
    <source>
        <dbReference type="EMBL" id="RZI08533.1"/>
    </source>
</evidence>
<name>A0A266CWW4_STAAU</name>
<dbReference type="EMBL" id="RQTF01000017">
    <property type="protein sequence ID" value="RZI08533.1"/>
    <property type="molecule type" value="Genomic_DNA"/>
</dbReference>
<dbReference type="Proteomes" id="UP000294017">
    <property type="component" value="Unassembled WGS sequence"/>
</dbReference>
<evidence type="ECO:0000313" key="8">
    <source>
        <dbReference type="EMBL" id="NDP55793.1"/>
    </source>
</evidence>
<dbReference type="Proteomes" id="UP000471199">
    <property type="component" value="Unassembled WGS sequence"/>
</dbReference>
<reference evidence="5" key="10">
    <citation type="submission" date="2023-08" db="EMBL/GenBank/DDBJ databases">
        <authorList>
            <person name="Zhao H."/>
            <person name="Wang X."/>
        </authorList>
    </citation>
    <scope>NUCLEOTIDE SEQUENCE</scope>
    <source>
        <strain evidence="5">NC-4</strain>
    </source>
</reference>
<dbReference type="AlphaFoldDB" id="A0A266CWW4"/>
<dbReference type="RefSeq" id="WP_001790138.1">
    <property type="nucleotide sequence ID" value="NC_021670.1"/>
</dbReference>
<evidence type="ECO:0000313" key="4">
    <source>
        <dbReference type="EMBL" id="KSA79635.1"/>
    </source>
</evidence>
<evidence type="ECO:0000313" key="1">
    <source>
        <dbReference type="EMBL" id="ATC72327.1"/>
    </source>
</evidence>
<dbReference type="Proteomes" id="UP000547874">
    <property type="component" value="Unassembled WGS sequence"/>
</dbReference>
<dbReference type="EMBL" id="LALJ01000039">
    <property type="protein sequence ID" value="KMR35404.1"/>
    <property type="molecule type" value="Genomic_DNA"/>
</dbReference>
<evidence type="ECO:0000313" key="14">
    <source>
        <dbReference type="Proteomes" id="UP000471199"/>
    </source>
</evidence>
<dbReference type="Proteomes" id="UP000478867">
    <property type="component" value="Unassembled WGS sequence"/>
</dbReference>
<reference evidence="4" key="2">
    <citation type="submission" date="2015-06" db="EMBL/GenBank/DDBJ databases">
        <authorList>
            <person name="Diene S.M."/>
            <person name="Von Dach E."/>
            <person name="Fankhauser C."/>
            <person name="Schrenzel J."/>
            <person name="Harbarth S."/>
            <person name="Francois P."/>
        </authorList>
    </citation>
    <scope>NUCLEOTIDE SEQUENCE</scope>
    <source>
        <strain evidence="4">MRSA_S26</strain>
    </source>
</reference>
<reference evidence="5" key="9">
    <citation type="journal article" date="2021" name="Front Med (Lausanne)">
        <title>The Prevalence and Determinants of Fusidic Acid Resistance Among Methicillin-Resistant Staphylococcus aureus Clinical Isolates in China.</title>
        <authorList>
            <person name="Zhao H."/>
            <person name="Wang X."/>
            <person name="Wang B."/>
            <person name="Xu Y."/>
            <person name="Rao L."/>
            <person name="Wan B."/>
            <person name="Guo Y."/>
            <person name="Wu X."/>
            <person name="Yu J."/>
            <person name="Chen L."/>
            <person name="Li M."/>
            <person name="Yu F."/>
        </authorList>
    </citation>
    <scope>NUCLEOTIDE SEQUENCE</scope>
    <source>
        <strain evidence="5">NC-4</strain>
    </source>
</reference>
<dbReference type="EMBL" id="JAIUEN010000004">
    <property type="protein sequence ID" value="MCE3360958.1"/>
    <property type="molecule type" value="Genomic_DNA"/>
</dbReference>
<evidence type="ECO:0000313" key="12">
    <source>
        <dbReference type="Proteomes" id="UP000294017"/>
    </source>
</evidence>
<dbReference type="Proteomes" id="UP001200271">
    <property type="component" value="Unassembled WGS sequence"/>
</dbReference>
<accession>A0A1E8XAB8</accession>
<dbReference type="EMBL" id="JAANEC010000084">
    <property type="protein sequence ID" value="NUY12608.1"/>
    <property type="molecule type" value="Genomic_DNA"/>
</dbReference>
<evidence type="ECO:0000313" key="3">
    <source>
        <dbReference type="EMBL" id="KMR57271.1"/>
    </source>
</evidence>
<dbReference type="EMBL" id="WPXC01000012">
    <property type="protein sequence ID" value="MVM10263.1"/>
    <property type="molecule type" value="Genomic_DNA"/>
</dbReference>
<reference evidence="8 13" key="8">
    <citation type="submission" date="2020-01" db="EMBL/GenBank/DDBJ databases">
        <title>Analysis of Virulence and Antimicrobial Resistance Gene Carriage in Staphylococcus aureus Infections in Equids Using Whole Genome Sequencing.</title>
        <authorList>
            <person name="Little S.V."/>
            <person name="Hillhouse A.E."/>
            <person name="Cohen N.D."/>
            <person name="Lawhon S.D."/>
            <person name="Bryan L.K."/>
        </authorList>
    </citation>
    <scope>NUCLEOTIDE SEQUENCE [LARGE SCALE GENOMIC DNA]</scope>
    <source>
        <strain evidence="8 13">61-017</strain>
    </source>
</reference>
<dbReference type="EMBL" id="JAAFLG010000006">
    <property type="protein sequence ID" value="NDP55793.1"/>
    <property type="molecule type" value="Genomic_DNA"/>
</dbReference>
<reference evidence="9 16" key="7">
    <citation type="journal article" date="2020" name="J. Antimicrob. Chemother.">
        <title>Detection of heterogeneous vancomycin intermediate resistance in MRSA isolates from Latin America.</title>
        <authorList>
            <person name="Castro B.E."/>
            <person name="Berrio M."/>
            <person name="Vargas M.L."/>
            <person name="Carvajal L.P."/>
            <person name="Millan L.V."/>
            <person name="Rios R."/>
            <person name="Hernandez A.K."/>
            <person name="Rincon S."/>
            <person name="Cubides P."/>
            <person name="Forero E."/>
            <person name="Dinh A."/>
            <person name="Seas C."/>
            <person name="Munita J.M."/>
            <person name="Arias C.A."/>
            <person name="Reyes J."/>
            <person name="Diaz L."/>
        </authorList>
    </citation>
    <scope>NUCLEOTIDE SEQUENCE [LARGE SCALE GENOMIC DNA]</scope>
    <source>
        <strain evidence="9 16">UE1097</strain>
    </source>
</reference>
<evidence type="ECO:0000313" key="7">
    <source>
        <dbReference type="EMBL" id="MVM10263.1"/>
    </source>
</evidence>
<dbReference type="EMBL" id="LFVP01000007">
    <property type="protein sequence ID" value="KSA79635.1"/>
    <property type="molecule type" value="Genomic_DNA"/>
</dbReference>
<accession>A0A266CWW4</accession>
<evidence type="ECO:0000313" key="9">
    <source>
        <dbReference type="EMBL" id="NUY12608.1"/>
    </source>
</evidence>
<evidence type="ECO:0000313" key="15">
    <source>
        <dbReference type="Proteomes" id="UP000478867"/>
    </source>
</evidence>